<evidence type="ECO:0000313" key="26">
    <source>
        <dbReference type="Proteomes" id="UP000007799"/>
    </source>
</evidence>
<dbReference type="Pfam" id="PF00117">
    <property type="entry name" value="GATase"/>
    <property type="match status" value="1"/>
</dbReference>
<dbReference type="GO" id="GO:0005524">
    <property type="term" value="F:ATP binding"/>
    <property type="evidence" value="ECO:0007669"/>
    <property type="project" value="UniProtKB-UniRule"/>
</dbReference>
<dbReference type="GO" id="GO:0004087">
    <property type="term" value="F:carbamoyl-phosphate synthase (ammonia) activity"/>
    <property type="evidence" value="ECO:0007669"/>
    <property type="project" value="UniProtKB-EC"/>
</dbReference>
<evidence type="ECO:0000256" key="10">
    <source>
        <dbReference type="ARBA" id="ARBA00022741"/>
    </source>
</evidence>
<dbReference type="EC" id="6.3.5.5" evidence="4"/>
<dbReference type="STRING" id="946362.F2TY60"/>
<evidence type="ECO:0000256" key="9">
    <source>
        <dbReference type="ARBA" id="ARBA00022737"/>
    </source>
</evidence>
<evidence type="ECO:0000256" key="3">
    <source>
        <dbReference type="ARBA" id="ARBA00009799"/>
    </source>
</evidence>
<dbReference type="GO" id="GO:0046872">
    <property type="term" value="F:metal ion binding"/>
    <property type="evidence" value="ECO:0007669"/>
    <property type="project" value="UniProtKB-KW"/>
</dbReference>
<feature type="domain" description="ATP-grasp" evidence="23">
    <location>
        <begin position="569"/>
        <end position="761"/>
    </location>
</feature>
<dbReference type="SMART" id="SM00851">
    <property type="entry name" value="MGS"/>
    <property type="match status" value="1"/>
</dbReference>
<evidence type="ECO:0000256" key="4">
    <source>
        <dbReference type="ARBA" id="ARBA00012738"/>
    </source>
</evidence>
<dbReference type="Pfam" id="PF02142">
    <property type="entry name" value="MGS"/>
    <property type="match status" value="1"/>
</dbReference>
<keyword evidence="8" id="KW-0479">Metal-binding</keyword>
<dbReference type="GO" id="GO:0006221">
    <property type="term" value="P:pyrimidine nucleotide biosynthetic process"/>
    <property type="evidence" value="ECO:0007669"/>
    <property type="project" value="UniProtKB-KW"/>
</dbReference>
<dbReference type="FunFam" id="3.40.50.20:FF:000002">
    <property type="entry name" value="Carbamoyl-phosphate synthase large chain"/>
    <property type="match status" value="1"/>
</dbReference>
<dbReference type="Gene3D" id="3.40.50.1380">
    <property type="entry name" value="Methylglyoxal synthase-like domain"/>
    <property type="match status" value="1"/>
</dbReference>
<dbReference type="SUPFAM" id="SSF56059">
    <property type="entry name" value="Glutathione synthetase ATP-binding domain-like"/>
    <property type="match status" value="2"/>
</dbReference>
<dbReference type="InterPro" id="IPR013815">
    <property type="entry name" value="ATP_grasp_subdomain_1"/>
</dbReference>
<evidence type="ECO:0000256" key="8">
    <source>
        <dbReference type="ARBA" id="ARBA00022723"/>
    </source>
</evidence>
<dbReference type="Gene3D" id="3.40.50.20">
    <property type="match status" value="2"/>
</dbReference>
<comment type="catalytic activity">
    <reaction evidence="16">
        <text>hydrogencarbonate + NH4(+) + 2 ATP = carbamoyl phosphate + 2 ADP + phosphate + 2 H(+)</text>
        <dbReference type="Rhea" id="RHEA:18029"/>
        <dbReference type="ChEBI" id="CHEBI:15378"/>
        <dbReference type="ChEBI" id="CHEBI:17544"/>
        <dbReference type="ChEBI" id="CHEBI:28938"/>
        <dbReference type="ChEBI" id="CHEBI:30616"/>
        <dbReference type="ChEBI" id="CHEBI:43474"/>
        <dbReference type="ChEBI" id="CHEBI:58228"/>
        <dbReference type="ChEBI" id="CHEBI:456216"/>
        <dbReference type="EC" id="6.3.4.16"/>
    </reaction>
</comment>
<feature type="region of interest" description="Disordered" evidence="22">
    <location>
        <begin position="1523"/>
        <end position="1560"/>
    </location>
</feature>
<dbReference type="NCBIfam" id="TIGR01368">
    <property type="entry name" value="CPSaseIIsmall"/>
    <property type="match status" value="1"/>
</dbReference>
<evidence type="ECO:0000256" key="13">
    <source>
        <dbReference type="ARBA" id="ARBA00022975"/>
    </source>
</evidence>
<dbReference type="SUPFAM" id="SSF48108">
    <property type="entry name" value="Carbamoyl phosphate synthetase, large subunit connection domain"/>
    <property type="match status" value="1"/>
</dbReference>
<dbReference type="PROSITE" id="PS50975">
    <property type="entry name" value="ATP_GRASP"/>
    <property type="match status" value="2"/>
</dbReference>
<evidence type="ECO:0000256" key="1">
    <source>
        <dbReference type="ARBA" id="ARBA00001936"/>
    </source>
</evidence>
<dbReference type="PRINTS" id="PR00097">
    <property type="entry name" value="ANTSNTHASEII"/>
</dbReference>
<dbReference type="FunFam" id="3.30.1490.20:FF:000001">
    <property type="entry name" value="Carbamoyl-phosphate synthase large chain"/>
    <property type="match status" value="1"/>
</dbReference>
<evidence type="ECO:0000256" key="21">
    <source>
        <dbReference type="PROSITE-ProRule" id="PRU00409"/>
    </source>
</evidence>
<feature type="compositionally biased region" description="Acidic residues" evidence="22">
    <location>
        <begin position="1532"/>
        <end position="1544"/>
    </location>
</feature>
<evidence type="ECO:0000256" key="20">
    <source>
        <dbReference type="ARBA" id="ARBA00074189"/>
    </source>
</evidence>
<keyword evidence="13" id="KW-0665">Pyrimidine biosynthesis</keyword>
<dbReference type="OrthoDB" id="434at2759"/>
<dbReference type="GO" id="GO:0006526">
    <property type="term" value="P:L-arginine biosynthetic process"/>
    <property type="evidence" value="ECO:0007669"/>
    <property type="project" value="UniProtKB-KW"/>
</dbReference>
<dbReference type="InterPro" id="IPR011761">
    <property type="entry name" value="ATP-grasp"/>
</dbReference>
<evidence type="ECO:0000259" key="23">
    <source>
        <dbReference type="PROSITE" id="PS50975"/>
    </source>
</evidence>
<dbReference type="Gene3D" id="1.10.1030.10">
    <property type="entry name" value="Carbamoyl-phosphate synthetase, large subunit oligomerisation domain"/>
    <property type="match status" value="1"/>
</dbReference>
<dbReference type="RefSeq" id="XP_004998494.1">
    <property type="nucleotide sequence ID" value="XM_004998437.1"/>
</dbReference>
<evidence type="ECO:0000256" key="12">
    <source>
        <dbReference type="ARBA" id="ARBA00022842"/>
    </source>
</evidence>
<evidence type="ECO:0000256" key="14">
    <source>
        <dbReference type="ARBA" id="ARBA00023211"/>
    </source>
</evidence>
<dbReference type="Proteomes" id="UP000007799">
    <property type="component" value="Unassembled WGS sequence"/>
</dbReference>
<evidence type="ECO:0000313" key="25">
    <source>
        <dbReference type="EMBL" id="EGD76319.1"/>
    </source>
</evidence>
<keyword evidence="12" id="KW-0460">Magnesium</keyword>
<dbReference type="GO" id="GO:0006207">
    <property type="term" value="P:'de novo' pyrimidine nucleobase biosynthetic process"/>
    <property type="evidence" value="ECO:0007669"/>
    <property type="project" value="InterPro"/>
</dbReference>
<evidence type="ECO:0000256" key="22">
    <source>
        <dbReference type="SAM" id="MobiDB-lite"/>
    </source>
</evidence>
<dbReference type="SMART" id="SM01097">
    <property type="entry name" value="CPSase_sm_chain"/>
    <property type="match status" value="1"/>
</dbReference>
<keyword evidence="26" id="KW-1185">Reference proteome</keyword>
<dbReference type="SUPFAM" id="SSF52317">
    <property type="entry name" value="Class I glutamine amidotransferase-like"/>
    <property type="match status" value="1"/>
</dbReference>
<reference evidence="25" key="1">
    <citation type="submission" date="2009-08" db="EMBL/GenBank/DDBJ databases">
        <title>Annotation of Salpingoeca rosetta.</title>
        <authorList>
            <consortium name="The Broad Institute Genome Sequencing Platform"/>
            <person name="Russ C."/>
            <person name="Cuomo C."/>
            <person name="Burger G."/>
            <person name="Gray M.W."/>
            <person name="Holland P.W.H."/>
            <person name="King N."/>
            <person name="Lang F.B.F."/>
            <person name="Roger A.J."/>
            <person name="Ruiz-Trillo I."/>
            <person name="Young S.K."/>
            <person name="Zeng Q."/>
            <person name="Gargeya S."/>
            <person name="Alvarado L."/>
            <person name="Berlin A."/>
            <person name="Chapman S.B."/>
            <person name="Chen Z."/>
            <person name="Freedman E."/>
            <person name="Gellesch M."/>
            <person name="Goldberg J."/>
            <person name="Griggs A."/>
            <person name="Gujja S."/>
            <person name="Heilman E."/>
            <person name="Heiman D."/>
            <person name="Howarth C."/>
            <person name="Mehta T."/>
            <person name="Neiman D."/>
            <person name="Pearson M."/>
            <person name="Roberts A."/>
            <person name="Saif S."/>
            <person name="Shea T."/>
            <person name="Shenoy N."/>
            <person name="Sisk P."/>
            <person name="Stolte C."/>
            <person name="Sykes S."/>
            <person name="White J."/>
            <person name="Yandava C."/>
            <person name="Haas B."/>
            <person name="Nusbaum C."/>
            <person name="Birren B."/>
        </authorList>
    </citation>
    <scope>NUCLEOTIDE SEQUENCE [LARGE SCALE GENOMIC DNA]</scope>
    <source>
        <strain evidence="25">ATCC 50818</strain>
    </source>
</reference>
<keyword evidence="14" id="KW-0464">Manganese</keyword>
<dbReference type="PROSITE" id="PS51855">
    <property type="entry name" value="MGS"/>
    <property type="match status" value="1"/>
</dbReference>
<comment type="catalytic activity">
    <reaction evidence="17">
        <text>hydrogencarbonate + L-glutamine + 2 ATP + H2O = carbamoyl phosphate + L-glutamate + 2 ADP + phosphate + 2 H(+)</text>
        <dbReference type="Rhea" id="RHEA:18633"/>
        <dbReference type="ChEBI" id="CHEBI:15377"/>
        <dbReference type="ChEBI" id="CHEBI:15378"/>
        <dbReference type="ChEBI" id="CHEBI:17544"/>
        <dbReference type="ChEBI" id="CHEBI:29985"/>
        <dbReference type="ChEBI" id="CHEBI:30616"/>
        <dbReference type="ChEBI" id="CHEBI:43474"/>
        <dbReference type="ChEBI" id="CHEBI:58228"/>
        <dbReference type="ChEBI" id="CHEBI:58359"/>
        <dbReference type="ChEBI" id="CHEBI:456216"/>
        <dbReference type="EC" id="6.3.5.5"/>
    </reaction>
</comment>
<dbReference type="KEGG" id="sre:PTSG_01021"/>
<dbReference type="InterPro" id="IPR035686">
    <property type="entry name" value="CPSase_GATase1"/>
</dbReference>
<dbReference type="Gene3D" id="3.40.50.880">
    <property type="match status" value="1"/>
</dbReference>
<dbReference type="FunFam" id="1.10.1030.10:FF:000002">
    <property type="entry name" value="Carbamoyl-phosphate synthase large chain"/>
    <property type="match status" value="1"/>
</dbReference>
<dbReference type="Pfam" id="PF02786">
    <property type="entry name" value="CPSase_L_D2"/>
    <property type="match status" value="2"/>
</dbReference>
<dbReference type="FunFam" id="3.40.50.880:FF:000006">
    <property type="entry name" value="Carbamoyl-phosphate synthase 1, mitochondrial"/>
    <property type="match status" value="1"/>
</dbReference>
<dbReference type="InterPro" id="IPR006275">
    <property type="entry name" value="CPSase_lsu"/>
</dbReference>
<dbReference type="GO" id="GO:0004088">
    <property type="term" value="F:carbamoyl-phosphate synthase (glutamine-hydrolyzing) activity"/>
    <property type="evidence" value="ECO:0007669"/>
    <property type="project" value="UniProtKB-EC"/>
</dbReference>
<evidence type="ECO:0000256" key="6">
    <source>
        <dbReference type="ARBA" id="ARBA00022598"/>
    </source>
</evidence>
<dbReference type="PRINTS" id="PR00099">
    <property type="entry name" value="CPSGATASE"/>
</dbReference>
<accession>F2TY60</accession>
<dbReference type="PROSITE" id="PS51273">
    <property type="entry name" value="GATASE_TYPE_1"/>
    <property type="match status" value="1"/>
</dbReference>
<comment type="function">
    <text evidence="18">Small subunit of the glutamine-dependent carbamoyl phosphate synthetase (CPSase). CPSase catalyzes the formation of carbamoyl phosphate from the ammonia moiety of glutamine, carbonate, and phosphate donated by ATP, constituting the first step of the biosynthetic pathway leading to pyrimidine nucleotides. The large subunit (synthetase) binds the substrates ammonia (free or transferred from glutamine from the small subunit), hydrogencarbonate and ATP and carries out an ATP-coupled ligase reaction, activating hydrogencarbonate by forming carboxy phosphate which reacts with ammonia to form carbamoyl phosphate.</text>
</comment>
<dbReference type="FunFam" id="3.30.470.20:FF:000026">
    <property type="entry name" value="Carbamoyl-phosphate synthase large chain"/>
    <property type="match status" value="1"/>
</dbReference>
<evidence type="ECO:0000256" key="5">
    <source>
        <dbReference type="ARBA" id="ARBA00022571"/>
    </source>
</evidence>
<dbReference type="PANTHER" id="PTHR11405:SF5">
    <property type="entry name" value="CAD PROTEIN"/>
    <property type="match status" value="1"/>
</dbReference>
<evidence type="ECO:0000256" key="7">
    <source>
        <dbReference type="ARBA" id="ARBA00022605"/>
    </source>
</evidence>
<dbReference type="OMA" id="YEVEYLY"/>
<feature type="domain" description="MGS-like" evidence="24">
    <location>
        <begin position="1364"/>
        <end position="1521"/>
    </location>
</feature>
<dbReference type="InterPro" id="IPR016185">
    <property type="entry name" value="PreATP-grasp_dom_sf"/>
</dbReference>
<evidence type="ECO:0000256" key="2">
    <source>
        <dbReference type="ARBA" id="ARBA00005077"/>
    </source>
</evidence>
<keyword evidence="6" id="KW-0436">Ligase</keyword>
<dbReference type="InterPro" id="IPR002474">
    <property type="entry name" value="CarbamoylP_synth_ssu_N"/>
</dbReference>
<evidence type="ECO:0000256" key="16">
    <source>
        <dbReference type="ARBA" id="ARBA00047359"/>
    </source>
</evidence>
<dbReference type="InterPro" id="IPR036897">
    <property type="entry name" value="CarbamoylP_synth_lsu_oligo_sf"/>
</dbReference>
<dbReference type="CDD" id="cd01744">
    <property type="entry name" value="GATase1_CPSase"/>
    <property type="match status" value="1"/>
</dbReference>
<dbReference type="eggNOG" id="KOG0370">
    <property type="taxonomic scope" value="Eukaryota"/>
</dbReference>
<keyword evidence="5" id="KW-0055">Arginine biosynthesis</keyword>
<dbReference type="PANTHER" id="PTHR11405">
    <property type="entry name" value="CARBAMOYLTRANSFERASE FAMILY MEMBER"/>
    <property type="match status" value="1"/>
</dbReference>
<dbReference type="FunFam" id="3.50.30.20:FF:000002">
    <property type="entry name" value="Carbamoyl-phosphate synthase 1, mitochondrial"/>
    <property type="match status" value="1"/>
</dbReference>
<dbReference type="PROSITE" id="PS00867">
    <property type="entry name" value="CPSASE_2"/>
    <property type="match status" value="1"/>
</dbReference>
<evidence type="ECO:0000256" key="11">
    <source>
        <dbReference type="ARBA" id="ARBA00022840"/>
    </source>
</evidence>
<keyword evidence="11 21" id="KW-0067">ATP-binding</keyword>
<evidence type="ECO:0000256" key="17">
    <source>
        <dbReference type="ARBA" id="ARBA00048816"/>
    </source>
</evidence>
<dbReference type="EC" id="6.3.4.16" evidence="15"/>
<evidence type="ECO:0000256" key="15">
    <source>
        <dbReference type="ARBA" id="ARBA00044063"/>
    </source>
</evidence>
<dbReference type="InterPro" id="IPR005479">
    <property type="entry name" value="CPAse_ATP-bd"/>
</dbReference>
<dbReference type="InterPro" id="IPR005480">
    <property type="entry name" value="CPSase_lsu_oligo"/>
</dbReference>
<dbReference type="InterPro" id="IPR029062">
    <property type="entry name" value="Class_I_gatase-like"/>
</dbReference>
<dbReference type="NCBIfam" id="NF009475">
    <property type="entry name" value="PRK12838.1"/>
    <property type="match status" value="1"/>
</dbReference>
<comment type="similarity">
    <text evidence="3">Belongs to the CarB family.</text>
</comment>
<dbReference type="NCBIfam" id="NF003671">
    <property type="entry name" value="PRK05294.1"/>
    <property type="match status" value="1"/>
</dbReference>
<proteinExistence type="inferred from homology"/>
<evidence type="ECO:0000256" key="18">
    <source>
        <dbReference type="ARBA" id="ARBA00060037"/>
    </source>
</evidence>
<dbReference type="InParanoid" id="F2TY60"/>
<dbReference type="PRINTS" id="PR00098">
    <property type="entry name" value="CPSASE"/>
</dbReference>
<dbReference type="Gene3D" id="3.50.30.20">
    <property type="entry name" value="Carbamoyl-phosphate synthase small subunit, N-terminal domain"/>
    <property type="match status" value="1"/>
</dbReference>
<dbReference type="FunFam" id="3.40.50.20:FF:000001">
    <property type="entry name" value="Carbamoyl-phosphate synthase large chain"/>
    <property type="match status" value="1"/>
</dbReference>
<dbReference type="Pfam" id="PF00988">
    <property type="entry name" value="CPSase_sm_chain"/>
    <property type="match status" value="1"/>
</dbReference>
<dbReference type="SMART" id="SM01096">
    <property type="entry name" value="CPSase_L_D3"/>
    <property type="match status" value="1"/>
</dbReference>
<protein>
    <recommendedName>
        <fullName evidence="20">Carbamoyl phosphate synthase arginine-specific large chain</fullName>
        <ecNumber evidence="15">6.3.4.16</ecNumber>
        <ecNumber evidence="4">6.3.5.5</ecNumber>
    </recommendedName>
    <alternativeName>
        <fullName evidence="19">Carbamoyl phosphate synthase pyrimidine-specific large chain</fullName>
    </alternativeName>
</protein>
<dbReference type="InterPro" id="IPR036914">
    <property type="entry name" value="MGS-like_dom_sf"/>
</dbReference>
<feature type="compositionally biased region" description="Polar residues" evidence="22">
    <location>
        <begin position="1548"/>
        <end position="1560"/>
    </location>
</feature>
<dbReference type="Gene3D" id="3.30.1490.20">
    <property type="entry name" value="ATP-grasp fold, A domain"/>
    <property type="match status" value="1"/>
</dbReference>
<keyword evidence="10 21" id="KW-0547">Nucleotide-binding</keyword>
<comment type="pathway">
    <text evidence="2">Amino-acid biosynthesis; L-arginine biosynthesis; carbamoyl phosphate from bicarbonate: step 1/1.</text>
</comment>
<dbReference type="SMR" id="F2TY60"/>
<organism evidence="26">
    <name type="scientific">Salpingoeca rosetta (strain ATCC 50818 / BSB-021)</name>
    <dbReference type="NCBI Taxonomy" id="946362"/>
    <lineage>
        <taxon>Eukaryota</taxon>
        <taxon>Choanoflagellata</taxon>
        <taxon>Craspedida</taxon>
        <taxon>Salpingoecidae</taxon>
        <taxon>Salpingoeca</taxon>
    </lineage>
</organism>
<keyword evidence="7" id="KW-0028">Amino-acid biosynthesis</keyword>
<dbReference type="PRINTS" id="PR00096">
    <property type="entry name" value="GATASE"/>
</dbReference>
<dbReference type="NCBIfam" id="TIGR01369">
    <property type="entry name" value="CPSaseII_lrg"/>
    <property type="match status" value="1"/>
</dbReference>
<dbReference type="EMBL" id="GL832956">
    <property type="protein sequence ID" value="EGD76319.1"/>
    <property type="molecule type" value="Genomic_DNA"/>
</dbReference>
<dbReference type="Pfam" id="PF25596">
    <property type="entry name" value="CPSase_L_D1"/>
    <property type="match status" value="2"/>
</dbReference>
<dbReference type="NCBIfam" id="NF009455">
    <property type="entry name" value="PRK12815.1"/>
    <property type="match status" value="1"/>
</dbReference>
<name>F2TY60_SALR5</name>
<dbReference type="PROSITE" id="PS00866">
    <property type="entry name" value="CPSASE_1"/>
    <property type="match status" value="2"/>
</dbReference>
<dbReference type="HAMAP" id="MF_01209">
    <property type="entry name" value="CPSase_S_chain"/>
    <property type="match status" value="1"/>
</dbReference>
<dbReference type="InterPro" id="IPR058047">
    <property type="entry name" value="CPSase_preATP-grasp"/>
</dbReference>
<dbReference type="FunFam" id="3.30.470.20:FF:000001">
    <property type="entry name" value="Carbamoyl-phosphate synthase large chain"/>
    <property type="match status" value="1"/>
</dbReference>
<comment type="cofactor">
    <cofactor evidence="1">
        <name>Mn(2+)</name>
        <dbReference type="ChEBI" id="CHEBI:29035"/>
    </cofactor>
</comment>
<dbReference type="Gene3D" id="3.30.470.20">
    <property type="entry name" value="ATP-grasp fold, B domain"/>
    <property type="match status" value="2"/>
</dbReference>
<dbReference type="InterPro" id="IPR006274">
    <property type="entry name" value="CarbamoylP_synth_ssu"/>
</dbReference>
<dbReference type="SUPFAM" id="SSF52335">
    <property type="entry name" value="Methylglyoxal synthase-like"/>
    <property type="match status" value="1"/>
</dbReference>
<sequence length="1560" mass="169850">MLLLPVARMATCQRLLTPLQQRLLGCTAQLHSAARPRPQVQLVLEDGTVFDGYAFGAEQATAGEVVFNTGMSSYPESLTDPSYRGQILSFTYPLIGNYGAPGYAKDELGLQRYLESNSIHVSGVVVSDYSESFSHFEAVHSLSDWMAKEGIPGITGVDTRALTKKIREHGAMLGKIVPKDADFLTEFTDPNKRNLVAEVSRSHVQTYVQPGGGDVDILAVDCGMKENIVRHLVKRGARVKVVPWDYDFTQDQYDGLFLSNGPGDPVMCQSTINHLRRALEMNKPVFGICLGHQLLALAAGAKTYKLPFGNRGQNQPCINLEDRRCYITSQNHGYAVDANTLPAEWEPLFVNANDGSNEGLKHKHQPFFSVQFHPEAAGGPQDTEFLFDRFLAEVRGQKAKDPELFLPIGPALASGQSVATAISTASNCMRFPAAPLVPSYPPLRKVLILGSGGLQIGQAGEFDYSGSQAIKALKEKGIKSVLVNPNIATVQTAEGLADQVYLMPIEPEFVQEIIAKERPDGIFLQFGGQTALNCGVELDRNGVLAQYGVRVLGTSVNSIIATEDREIFAQKLLDIGESIATSVAATSTDAAIQAAREIGYPVIVRAAFSLGGLGSGFAHDEEQLRRLCSRAFSQCPQVLVEKSLKGWKEIEYEVVRDQYDNCVTVCNMENFDPLGIHTGDSIVIAPSQTLSDQDYHMLRSASIRVARTLGIVGECNVQFALDPNSREYCIIEANPRLSRSSALASKATGYPLAFVAAKLAIGENLIDVKNSITGSTTACFEPSLDYVVTKIPRWDIKKFNNASPVLGSGMKSVGEVMAIGRTFEESFQKAIRMVDPSLHGFEPQAADDLLDAITVATESRPYAIAEAFRQGYSVDQIHQLTQIDRWFLSKCKNIFDIGNDLAAHTLSTVPASLLEVAKRSGFSDAQIAQRLNCGQLDVRQKRKDLGIVPVVKQIDTLAAEFPAMTNYLYTTYSGTEDDVSFVDNHTTSTMVLGSGVYRIGSSVEFDYSAVQCVRTLRSLGHKTIMVNYNPETVSTDYDESDRLYFEELSLERVLDIYDKELPTGTVVSVGGQIPNNLSLSLHDAGVPVVGTDPREIDRAEDRHKYSSLMDQVGIDQPAWRELSSFGDAEEFCNQVGYPVLVRPSYVLSGAAMNVVRTKEQLQRYLKEAADVSKDHPVVISKFIEDAREIELDAVAQEGRLVVHAIAEHVENAGVHSGDATLVLPAQNLTSEEYNGVLASGKAIAQALNISGPFNCQFLLTKDGAIKVIETNLRASRSLPFCSKVLGVDFAEKAARVFAGEHVESMDIDLDAIPYVGVKAPQFSWARLLGADPVLGVEMASTGEVGCLGATKEEAFLKAVIAANLRLPQKTILIMAGDHKDDFLASARALAAMGYKLLATPPTALHLARNGVAVTRANMPRQDDYLADPHTLDVLHALRSGEVDLFINFPLATSLGQEPNTDEQRKTYRVRRAAVDHNVPIITNLKVAQQLVQALAKMHRFGIQSYQEARALARAKQVETAAAKAEADGGVACEDDGYVSDDTDADSMLSDTTTAAQHQQS</sequence>
<dbReference type="InterPro" id="IPR005483">
    <property type="entry name" value="CPSase_dom"/>
</dbReference>
<evidence type="ECO:0000259" key="24">
    <source>
        <dbReference type="PROSITE" id="PS51855"/>
    </source>
</evidence>
<keyword evidence="9" id="KW-0677">Repeat</keyword>
<dbReference type="InterPro" id="IPR017926">
    <property type="entry name" value="GATASE"/>
</dbReference>
<dbReference type="InterPro" id="IPR036480">
    <property type="entry name" value="CarbP_synth_ssu_N_sf"/>
</dbReference>
<dbReference type="GeneID" id="16079087"/>
<dbReference type="SUPFAM" id="SSF52021">
    <property type="entry name" value="Carbamoyl phosphate synthetase, small subunit N-terminal domain"/>
    <property type="match status" value="1"/>
</dbReference>
<dbReference type="SUPFAM" id="SSF52440">
    <property type="entry name" value="PreATP-grasp domain"/>
    <property type="match status" value="2"/>
</dbReference>
<evidence type="ECO:0000256" key="19">
    <source>
        <dbReference type="ARBA" id="ARBA00069524"/>
    </source>
</evidence>
<dbReference type="InterPro" id="IPR011607">
    <property type="entry name" value="MGS-like_dom"/>
</dbReference>
<feature type="domain" description="ATP-grasp" evidence="23">
    <location>
        <begin position="1106"/>
        <end position="1298"/>
    </location>
</feature>
<gene>
    <name evidence="25" type="ORF">PTSG_01021</name>
</gene>
<dbReference type="Pfam" id="PF02787">
    <property type="entry name" value="CPSase_L_D3"/>
    <property type="match status" value="1"/>
</dbReference>
<dbReference type="GO" id="GO:0005951">
    <property type="term" value="C:carbamoyl-phosphate synthase complex"/>
    <property type="evidence" value="ECO:0007669"/>
    <property type="project" value="TreeGrafter"/>
</dbReference>
<dbReference type="GO" id="GO:0006541">
    <property type="term" value="P:glutamine metabolic process"/>
    <property type="evidence" value="ECO:0007669"/>
    <property type="project" value="InterPro"/>
</dbReference>